<proteinExistence type="predicted"/>
<evidence type="ECO:0000313" key="2">
    <source>
        <dbReference type="EMBL" id="CUS10714.1"/>
    </source>
</evidence>
<keyword evidence="3" id="KW-1185">Reference proteome</keyword>
<dbReference type="EMBL" id="LN891040">
    <property type="protein sequence ID" value="CUS10714.1"/>
    <property type="molecule type" value="Genomic_DNA"/>
</dbReference>
<protein>
    <submittedName>
        <fullName evidence="2">Uncharacterized protein</fullName>
    </submittedName>
</protein>
<evidence type="ECO:0000313" key="3">
    <source>
        <dbReference type="Proteomes" id="UP001412239"/>
    </source>
</evidence>
<gene>
    <name evidence="2" type="ORF">GSTUAT00005164001</name>
</gene>
<reference evidence="2" key="1">
    <citation type="submission" date="2015-10" db="EMBL/GenBank/DDBJ databases">
        <authorList>
            <person name="Regsiter A."/>
            <person name="william w."/>
        </authorList>
    </citation>
    <scope>NUCLEOTIDE SEQUENCE</scope>
    <source>
        <strain evidence="2">Montdore</strain>
    </source>
</reference>
<accession>A0A292PUB7</accession>
<evidence type="ECO:0000256" key="1">
    <source>
        <dbReference type="SAM" id="MobiDB-lite"/>
    </source>
</evidence>
<name>A0A292PUB7_9PEZI</name>
<dbReference type="AlphaFoldDB" id="A0A292PUB7"/>
<organism evidence="2 3">
    <name type="scientific">Tuber aestivum</name>
    <name type="common">summer truffle</name>
    <dbReference type="NCBI Taxonomy" id="59557"/>
    <lineage>
        <taxon>Eukaryota</taxon>
        <taxon>Fungi</taxon>
        <taxon>Dikarya</taxon>
        <taxon>Ascomycota</taxon>
        <taxon>Pezizomycotina</taxon>
        <taxon>Pezizomycetes</taxon>
        <taxon>Pezizales</taxon>
        <taxon>Tuberaceae</taxon>
        <taxon>Tuber</taxon>
    </lineage>
</organism>
<feature type="region of interest" description="Disordered" evidence="1">
    <location>
        <begin position="22"/>
        <end position="48"/>
    </location>
</feature>
<sequence>HCTRLGYQCDFTPRYTYKDDSPAKELESITDRSGNPDPHGFLGNDWRPRRGPQVLPAYKFAECVRDVDREMLAAQHKPGSFFVVATCRAFESTNKTLNPGIPTCYYTVCLSNWSPPQSTPVSVTIWEFLRTDPGAPHNIPGNRLLESQKSERY</sequence>
<feature type="non-terminal residue" evidence="2">
    <location>
        <position position="153"/>
    </location>
</feature>
<dbReference type="Proteomes" id="UP001412239">
    <property type="component" value="Unassembled WGS sequence"/>
</dbReference>